<comment type="similarity">
    <text evidence="6">Belongs to the ABC-4 integral membrane protein family.</text>
</comment>
<dbReference type="Pfam" id="PF02687">
    <property type="entry name" value="FtsX"/>
    <property type="match status" value="1"/>
</dbReference>
<dbReference type="GO" id="GO:0022857">
    <property type="term" value="F:transmembrane transporter activity"/>
    <property type="evidence" value="ECO:0007669"/>
    <property type="project" value="TreeGrafter"/>
</dbReference>
<keyword evidence="2" id="KW-1003">Cell membrane</keyword>
<comment type="subcellular location">
    <subcellularLocation>
        <location evidence="1">Cell membrane</location>
        <topology evidence="1">Multi-pass membrane protein</topology>
    </subcellularLocation>
</comment>
<evidence type="ECO:0000256" key="2">
    <source>
        <dbReference type="ARBA" id="ARBA00022475"/>
    </source>
</evidence>
<keyword evidence="5 7" id="KW-0472">Membrane</keyword>
<evidence type="ECO:0000256" key="5">
    <source>
        <dbReference type="ARBA" id="ARBA00023136"/>
    </source>
</evidence>
<organism evidence="9 10">
    <name type="scientific">Catellatospora chokoriensis</name>
    <dbReference type="NCBI Taxonomy" id="310353"/>
    <lineage>
        <taxon>Bacteria</taxon>
        <taxon>Bacillati</taxon>
        <taxon>Actinomycetota</taxon>
        <taxon>Actinomycetes</taxon>
        <taxon>Micromonosporales</taxon>
        <taxon>Micromonosporaceae</taxon>
        <taxon>Catellatospora</taxon>
    </lineage>
</organism>
<accession>A0A8J3NSX4</accession>
<keyword evidence="3 7" id="KW-0812">Transmembrane</keyword>
<feature type="transmembrane region" description="Helical" evidence="7">
    <location>
        <begin position="269"/>
        <end position="293"/>
    </location>
</feature>
<evidence type="ECO:0000256" key="6">
    <source>
        <dbReference type="ARBA" id="ARBA00038076"/>
    </source>
</evidence>
<feature type="transmembrane region" description="Helical" evidence="7">
    <location>
        <begin position="324"/>
        <end position="349"/>
    </location>
</feature>
<dbReference type="GO" id="GO:0005886">
    <property type="term" value="C:plasma membrane"/>
    <property type="evidence" value="ECO:0007669"/>
    <property type="project" value="UniProtKB-SubCell"/>
</dbReference>
<dbReference type="InterPro" id="IPR003838">
    <property type="entry name" value="ABC3_permease_C"/>
</dbReference>
<keyword evidence="10" id="KW-1185">Reference proteome</keyword>
<evidence type="ECO:0000256" key="4">
    <source>
        <dbReference type="ARBA" id="ARBA00022989"/>
    </source>
</evidence>
<evidence type="ECO:0000256" key="7">
    <source>
        <dbReference type="SAM" id="Phobius"/>
    </source>
</evidence>
<feature type="transmembrane region" description="Helical" evidence="7">
    <location>
        <begin position="486"/>
        <end position="507"/>
    </location>
</feature>
<comment type="caution">
    <text evidence="9">The sequence shown here is derived from an EMBL/GenBank/DDBJ whole genome shotgun (WGS) entry which is preliminary data.</text>
</comment>
<name>A0A8J3NSX4_9ACTN</name>
<evidence type="ECO:0000313" key="9">
    <source>
        <dbReference type="EMBL" id="GIF91437.1"/>
    </source>
</evidence>
<sequence length="898" mass="92639">MRWLRAWAPALRMARREALRSRGRSALVIAMIGLPVAMMSFVAAAYDMHQLTPVEELTRQIGQYDAQVEWVADGPVTQPPLGDGYSTTGRMRESPPTAAELLAVLPAGSTVSQVAEGGVDVFTPNGIGGVSARGVDLADPRLSGFVELLSGVAPARADEVALNEGLADRLGVGVGGKIRTANPEYTYTVTAVVELPSSLYETVVFRPGVLPPPVDWLVDTPSPVLWTDVQQLNQHGLVVRSRAVALDPPAVPVDDYVNDYVDRHQVEEVALGAIMIVLIMLEVVLLAGPAFAVGARRRSRDLALVAAAGGTPAHLRRIVLADGVVLGLGAAIAAVALGVTVAVLTLPLFEQYLVHARAGGLRIFPAAQLGVVLLAVGAGLAAAMVPAFTAARQSVVTVLAGRRGVTRSRKRWITLGTVLAAGGAVIAVTGAGVGGTTAIMAGLVLGELGLVLLTPSLVGLIARAGRWLPLAPRIALRDTARNRGSAAPAISAVMAAVAGAVAIGAFLGSDEQQRFDSYEPRMPVGNVLVRQNAPDTAPAPDVVRVQEAVRQVMPGARAHVLQSPVCVDPAEGHGCSLRLDMPPAARCLVSSGHDVTTEQRDLAALEDARCAWERGIGSIQFAVVDDAAALEAISSAPAADLAQARQTLAAGGLVVADPRYISGGMVSVIVTEWQEPTAKQAQRDPADRPAVTVPATALPAGTQTAAFAVATPALIQRLGLGVRRDMVIATVGHVASAEETERLNGAVHAVAANLGVEVEQGAQYREDPIVWILGVVAALVALGAAGIATGLAAADGRADLATLGAVGASPRVRRLLSLSQSGVISGLGAVLGVLAGLGTTAVLIAALNAGGDHIRFGEAPMRLFLPWESIAIVLAVPLVAMAGAGLLTRSRLPIERRL</sequence>
<dbReference type="PANTHER" id="PTHR30572:SF4">
    <property type="entry name" value="ABC TRANSPORTER PERMEASE YTRF"/>
    <property type="match status" value="1"/>
</dbReference>
<dbReference type="EMBL" id="BONG01000032">
    <property type="protein sequence ID" value="GIF91437.1"/>
    <property type="molecule type" value="Genomic_DNA"/>
</dbReference>
<feature type="transmembrane region" description="Helical" evidence="7">
    <location>
        <begin position="867"/>
        <end position="888"/>
    </location>
</feature>
<dbReference type="RefSeq" id="WP_191844341.1">
    <property type="nucleotide sequence ID" value="NZ_BAAALB010000018.1"/>
</dbReference>
<protein>
    <recommendedName>
        <fullName evidence="8">ABC3 transporter permease C-terminal domain-containing protein</fullName>
    </recommendedName>
</protein>
<feature type="transmembrane region" description="Helical" evidence="7">
    <location>
        <begin position="439"/>
        <end position="465"/>
    </location>
</feature>
<dbReference type="InterPro" id="IPR050250">
    <property type="entry name" value="Macrolide_Exporter_MacB"/>
</dbReference>
<keyword evidence="4 7" id="KW-1133">Transmembrane helix</keyword>
<feature type="transmembrane region" description="Helical" evidence="7">
    <location>
        <begin position="412"/>
        <end position="433"/>
    </location>
</feature>
<evidence type="ECO:0000256" key="1">
    <source>
        <dbReference type="ARBA" id="ARBA00004651"/>
    </source>
</evidence>
<feature type="transmembrane region" description="Helical" evidence="7">
    <location>
        <begin position="369"/>
        <end position="391"/>
    </location>
</feature>
<feature type="domain" description="ABC3 transporter permease C-terminal" evidence="8">
    <location>
        <begin position="772"/>
        <end position="891"/>
    </location>
</feature>
<proteinExistence type="inferred from homology"/>
<gene>
    <name evidence="9" type="ORF">Cch02nite_48810</name>
</gene>
<evidence type="ECO:0000256" key="3">
    <source>
        <dbReference type="ARBA" id="ARBA00022692"/>
    </source>
</evidence>
<dbReference type="PANTHER" id="PTHR30572">
    <property type="entry name" value="MEMBRANE COMPONENT OF TRANSPORTER-RELATED"/>
    <property type="match status" value="1"/>
</dbReference>
<evidence type="ECO:0000313" key="10">
    <source>
        <dbReference type="Proteomes" id="UP000619293"/>
    </source>
</evidence>
<evidence type="ECO:0000259" key="8">
    <source>
        <dbReference type="Pfam" id="PF02687"/>
    </source>
</evidence>
<dbReference type="AlphaFoldDB" id="A0A8J3NSX4"/>
<dbReference type="Proteomes" id="UP000619293">
    <property type="component" value="Unassembled WGS sequence"/>
</dbReference>
<feature type="transmembrane region" description="Helical" evidence="7">
    <location>
        <begin position="823"/>
        <end position="847"/>
    </location>
</feature>
<feature type="transmembrane region" description="Helical" evidence="7">
    <location>
        <begin position="769"/>
        <end position="794"/>
    </location>
</feature>
<reference evidence="9 10" key="1">
    <citation type="submission" date="2021-01" db="EMBL/GenBank/DDBJ databases">
        <title>Whole genome shotgun sequence of Catellatospora chokoriensis NBRC 107358.</title>
        <authorList>
            <person name="Komaki H."/>
            <person name="Tamura T."/>
        </authorList>
    </citation>
    <scope>NUCLEOTIDE SEQUENCE [LARGE SCALE GENOMIC DNA]</scope>
    <source>
        <strain evidence="9 10">NBRC 107358</strain>
    </source>
</reference>